<evidence type="ECO:0000313" key="2">
    <source>
        <dbReference type="Proteomes" id="UP000314294"/>
    </source>
</evidence>
<accession>A0A4Z2E5C5</accession>
<reference evidence="1 2" key="1">
    <citation type="submission" date="2019-03" db="EMBL/GenBank/DDBJ databases">
        <title>First draft genome of Liparis tanakae, snailfish: a comprehensive survey of snailfish specific genes.</title>
        <authorList>
            <person name="Kim W."/>
            <person name="Song I."/>
            <person name="Jeong J.-H."/>
            <person name="Kim D."/>
            <person name="Kim S."/>
            <person name="Ryu S."/>
            <person name="Song J.Y."/>
            <person name="Lee S.K."/>
        </authorList>
    </citation>
    <scope>NUCLEOTIDE SEQUENCE [LARGE SCALE GENOMIC DNA]</scope>
    <source>
        <tissue evidence="1">Muscle</tissue>
    </source>
</reference>
<proteinExistence type="predicted"/>
<dbReference type="AlphaFoldDB" id="A0A4Z2E5C5"/>
<dbReference type="EMBL" id="SRLO01016948">
    <property type="protein sequence ID" value="TNN23917.1"/>
    <property type="molecule type" value="Genomic_DNA"/>
</dbReference>
<name>A0A4Z2E5C5_9TELE</name>
<sequence>MDNPVCVTAMRRRGELLRAARHMKLLSGSGMIKPNSLMVANLSQSVPRVKKTSEI</sequence>
<gene>
    <name evidence="1" type="ORF">EYF80_065960</name>
</gene>
<organism evidence="1 2">
    <name type="scientific">Liparis tanakae</name>
    <name type="common">Tanaka's snailfish</name>
    <dbReference type="NCBI Taxonomy" id="230148"/>
    <lineage>
        <taxon>Eukaryota</taxon>
        <taxon>Metazoa</taxon>
        <taxon>Chordata</taxon>
        <taxon>Craniata</taxon>
        <taxon>Vertebrata</taxon>
        <taxon>Euteleostomi</taxon>
        <taxon>Actinopterygii</taxon>
        <taxon>Neopterygii</taxon>
        <taxon>Teleostei</taxon>
        <taxon>Neoteleostei</taxon>
        <taxon>Acanthomorphata</taxon>
        <taxon>Eupercaria</taxon>
        <taxon>Perciformes</taxon>
        <taxon>Cottioidei</taxon>
        <taxon>Cottales</taxon>
        <taxon>Liparidae</taxon>
        <taxon>Liparis</taxon>
    </lineage>
</organism>
<dbReference type="Proteomes" id="UP000314294">
    <property type="component" value="Unassembled WGS sequence"/>
</dbReference>
<protein>
    <submittedName>
        <fullName evidence="1">Uncharacterized protein</fullName>
    </submittedName>
</protein>
<keyword evidence="2" id="KW-1185">Reference proteome</keyword>
<comment type="caution">
    <text evidence="1">The sequence shown here is derived from an EMBL/GenBank/DDBJ whole genome shotgun (WGS) entry which is preliminary data.</text>
</comment>
<evidence type="ECO:0000313" key="1">
    <source>
        <dbReference type="EMBL" id="TNN23917.1"/>
    </source>
</evidence>